<dbReference type="Proteomes" id="UP000270342">
    <property type="component" value="Unassembled WGS sequence"/>
</dbReference>
<dbReference type="RefSeq" id="WP_121088424.1">
    <property type="nucleotide sequence ID" value="NZ_RBZU01000009.1"/>
</dbReference>
<accession>A0A494XNC1</accession>
<proteinExistence type="predicted"/>
<comment type="caution">
    <text evidence="1">The sequence shown here is derived from an EMBL/GenBank/DDBJ whole genome shotgun (WGS) entry which is preliminary data.</text>
</comment>
<evidence type="ECO:0000313" key="2">
    <source>
        <dbReference type="Proteomes" id="UP000270342"/>
    </source>
</evidence>
<dbReference type="PRINTS" id="PR01210">
    <property type="entry name" value="GGTRANSPTASE"/>
</dbReference>
<organism evidence="1 2">
    <name type="scientific">Pararobbsia silviterrae</name>
    <dbReference type="NCBI Taxonomy" id="1792498"/>
    <lineage>
        <taxon>Bacteria</taxon>
        <taxon>Pseudomonadati</taxon>
        <taxon>Pseudomonadota</taxon>
        <taxon>Betaproteobacteria</taxon>
        <taxon>Burkholderiales</taxon>
        <taxon>Burkholderiaceae</taxon>
        <taxon>Pararobbsia</taxon>
    </lineage>
</organism>
<dbReference type="Gene3D" id="3.60.20.40">
    <property type="match status" value="1"/>
</dbReference>
<dbReference type="Gene3D" id="1.10.246.230">
    <property type="match status" value="1"/>
</dbReference>
<evidence type="ECO:0000313" key="1">
    <source>
        <dbReference type="EMBL" id="RKP50206.1"/>
    </source>
</evidence>
<sequence length="550" mass="59764">MLAAFSHHSPYPSRRSVVYSRGGMVAASQPVAAQIGRDMLARGGNAIDAAIATAAALTVVEPTSCSIGGDAFAIVWIRDPLTGKGTMHGLNASGPAPRDLTLEQIRAAGHETMPLHGWMPVTVPGCPAAWAALSRRFGKLPFAQLLAPAIALARDGFAVTPVISQLWHKAETQFRANDMLRTVTGDDVARRWFDVFAPQGRAPLPGEIHRWEDQARTLEALAQTECESFYRGDLARAIDAFARTSGGYLRERDLAEYAPQWVDPIAIDYRGYQVWEIPPNGQGLVALLALNILKGFDDLHSREHPLTLHRQLEAMKLAFADGQHYITEHDRLKVPLDALLSERYAAQRRALIGARAGDPLHGDPVAGGTVYLAAADRDGNMISFIQSHYRDFGSTMIVPGTGIVLQNRGAGFSLEPGHANAYAPGKKPYHTIIPGFLTRDGEALGPFGVMGAFMQPQGHVQVLMNMIDFGLNPQAALDAPRWQWFGKRRFGFEHGYSSALVHEMAARGHDVYVDHHSTDYGRGQIILRDPVTGVLCGGTEPRTDGVVAAL</sequence>
<keyword evidence="1" id="KW-0808">Transferase</keyword>
<gene>
    <name evidence="1" type="ORF">D7S86_18920</name>
</gene>
<dbReference type="PANTHER" id="PTHR43881:SF1">
    <property type="entry name" value="GAMMA-GLUTAMYLTRANSPEPTIDASE (AFU_ORTHOLOGUE AFUA_4G13580)"/>
    <property type="match status" value="1"/>
</dbReference>
<dbReference type="InterPro" id="IPR043137">
    <property type="entry name" value="GGT_ssub_C"/>
</dbReference>
<dbReference type="OrthoDB" id="5297205at2"/>
<dbReference type="AlphaFoldDB" id="A0A494XNC1"/>
<dbReference type="Pfam" id="PF01019">
    <property type="entry name" value="G_glu_transpept"/>
    <property type="match status" value="1"/>
</dbReference>
<dbReference type="GO" id="GO:0016740">
    <property type="term" value="F:transferase activity"/>
    <property type="evidence" value="ECO:0007669"/>
    <property type="project" value="UniProtKB-KW"/>
</dbReference>
<protein>
    <submittedName>
        <fullName evidence="1">Gamma-glutamyltransferase family protein</fullName>
    </submittedName>
</protein>
<dbReference type="InterPro" id="IPR029055">
    <property type="entry name" value="Ntn_hydrolases_N"/>
</dbReference>
<name>A0A494XNC1_9BURK</name>
<reference evidence="1 2" key="1">
    <citation type="submission" date="2018-10" db="EMBL/GenBank/DDBJ databases">
        <title>Robbsia sp. DHC34, isolated from soil.</title>
        <authorList>
            <person name="Gao Z.-H."/>
            <person name="Qiu L.-H."/>
        </authorList>
    </citation>
    <scope>NUCLEOTIDE SEQUENCE [LARGE SCALE GENOMIC DNA]</scope>
    <source>
        <strain evidence="1 2">DHC34</strain>
    </source>
</reference>
<dbReference type="InterPro" id="IPR052896">
    <property type="entry name" value="GGT-like_enzyme"/>
</dbReference>
<keyword evidence="2" id="KW-1185">Reference proteome</keyword>
<dbReference type="EMBL" id="RBZU01000009">
    <property type="protein sequence ID" value="RKP50206.1"/>
    <property type="molecule type" value="Genomic_DNA"/>
</dbReference>
<dbReference type="SUPFAM" id="SSF56235">
    <property type="entry name" value="N-terminal nucleophile aminohydrolases (Ntn hydrolases)"/>
    <property type="match status" value="1"/>
</dbReference>
<dbReference type="PANTHER" id="PTHR43881">
    <property type="entry name" value="GAMMA-GLUTAMYLTRANSPEPTIDASE (AFU_ORTHOLOGUE AFUA_4G13580)"/>
    <property type="match status" value="1"/>
</dbReference>